<evidence type="ECO:0000256" key="1">
    <source>
        <dbReference type="SAM" id="Phobius"/>
    </source>
</evidence>
<comment type="caution">
    <text evidence="2">The sequence shown here is derived from an EMBL/GenBank/DDBJ whole genome shotgun (WGS) entry which is preliminary data.</text>
</comment>
<keyword evidence="3" id="KW-1185">Reference proteome</keyword>
<evidence type="ECO:0000313" key="3">
    <source>
        <dbReference type="Proteomes" id="UP001165561"/>
    </source>
</evidence>
<accession>A0ABT5U233</accession>
<dbReference type="Proteomes" id="UP001165561">
    <property type="component" value="Unassembled WGS sequence"/>
</dbReference>
<proteinExistence type="predicted"/>
<keyword evidence="1" id="KW-1133">Transmembrane helix</keyword>
<keyword evidence="1" id="KW-0812">Transmembrane</keyword>
<sequence length="705" mass="76500">MSWFLNAREGVVEVGGRTHEADHARSWLRILRDFSDPTKGLLGELEGLADGRLPTQSLRHASNPGVKIRPGPDLPERIRLAHAVQEFRLQTDDDTPVTRQDVDDWIDVPLVEAHQMLELRLRSQITDVARQLEYSLRREAFETALEHFTPMQFMRCVVDVVPVLAQTGELANAVRTSKLFTDDRLTQVFDLLQLHEVAEGESATEVFTMRHAADGSVLWGSTKITDADQAKELAADVVAPKKLLETYKLYREHIIPAIMVSHLERGTDLATFTEAVGGLVKRSTLPFFPDGALDADLPSLAEFKAQVEQADTGDRSRWRTFDSALATELDRAAAATGSVLGVIDLYLAVEKVVSAPQLTATDLKDLVAAGLGFVDDGLSRMVPASTALSAELGAATKGLSTAFCQKIVSRTLFVFALYDAAVQAKAVSSSTSTAEVVGKSLTLAGSVIGVGASGIGLLAQAGIVSVGAAPVVVAGLVAAALGLIGWAVIALFHQSYPEQILRGCYFRKDPDDRQTALAADKEAVDLRTGFVEQVGGTVQENLKLQIAYAVGLTRGFGPSAEDRTGFVDGLRGKREVRYSISRTPNSDSPPSSDADMAFAAWVSVYNLDFDEHGNATSGSREQDLKEALFEDFENPVTLGTLDDKKPPLELEIRTSFRDEPLTFEPLHRGMLRWMAENVVAAGGQAPTWQPGAPERLQIRERVKAE</sequence>
<keyword evidence="1" id="KW-0472">Membrane</keyword>
<feature type="transmembrane region" description="Helical" evidence="1">
    <location>
        <begin position="469"/>
        <end position="492"/>
    </location>
</feature>
<protein>
    <submittedName>
        <fullName evidence="2">Uncharacterized protein</fullName>
    </submittedName>
</protein>
<gene>
    <name evidence="2" type="ORF">PU560_13525</name>
</gene>
<organism evidence="2 3">
    <name type="scientific">Georgenia halotolerans</name>
    <dbReference type="NCBI Taxonomy" id="3028317"/>
    <lineage>
        <taxon>Bacteria</taxon>
        <taxon>Bacillati</taxon>
        <taxon>Actinomycetota</taxon>
        <taxon>Actinomycetes</taxon>
        <taxon>Micrococcales</taxon>
        <taxon>Bogoriellaceae</taxon>
        <taxon>Georgenia</taxon>
    </lineage>
</organism>
<name>A0ABT5U233_9MICO</name>
<evidence type="ECO:0000313" key="2">
    <source>
        <dbReference type="EMBL" id="MDD9207475.1"/>
    </source>
</evidence>
<feature type="transmembrane region" description="Helical" evidence="1">
    <location>
        <begin position="441"/>
        <end position="463"/>
    </location>
</feature>
<dbReference type="EMBL" id="JARACI010001111">
    <property type="protein sequence ID" value="MDD9207475.1"/>
    <property type="molecule type" value="Genomic_DNA"/>
</dbReference>
<reference evidence="2" key="1">
    <citation type="submission" date="2023-02" db="EMBL/GenBank/DDBJ databases">
        <title>Georgenia sp.10Sc9-8, isolated from a soil sample collected from the Taklamakan desert.</title>
        <authorList>
            <person name="Liu S."/>
        </authorList>
    </citation>
    <scope>NUCLEOTIDE SEQUENCE</scope>
    <source>
        <strain evidence="2">10Sc9-8</strain>
    </source>
</reference>